<reference evidence="1" key="1">
    <citation type="journal article" date="2023" name="Mol. Biol. Evol.">
        <title>Third-Generation Sequencing Reveals the Adaptive Role of the Epigenome in Three Deep-Sea Polychaetes.</title>
        <authorList>
            <person name="Perez M."/>
            <person name="Aroh O."/>
            <person name="Sun Y."/>
            <person name="Lan Y."/>
            <person name="Juniper S.K."/>
            <person name="Young C.R."/>
            <person name="Angers B."/>
            <person name="Qian P.Y."/>
        </authorList>
    </citation>
    <scope>NUCLEOTIDE SEQUENCE</scope>
    <source>
        <strain evidence="1">R07B-5</strain>
    </source>
</reference>
<evidence type="ECO:0000313" key="1">
    <source>
        <dbReference type="EMBL" id="KAK2172503.1"/>
    </source>
</evidence>
<proteinExistence type="predicted"/>
<gene>
    <name evidence="1" type="ORF">NP493_957g00016</name>
</gene>
<protein>
    <submittedName>
        <fullName evidence="1">Uncharacterized protein</fullName>
    </submittedName>
</protein>
<keyword evidence="2" id="KW-1185">Reference proteome</keyword>
<name>A0AAD9KJ21_RIDPI</name>
<dbReference type="EMBL" id="JAODUO010000955">
    <property type="protein sequence ID" value="KAK2172503.1"/>
    <property type="molecule type" value="Genomic_DNA"/>
</dbReference>
<dbReference type="Proteomes" id="UP001209878">
    <property type="component" value="Unassembled WGS sequence"/>
</dbReference>
<dbReference type="AlphaFoldDB" id="A0AAD9KJ21"/>
<comment type="caution">
    <text evidence="1">The sequence shown here is derived from an EMBL/GenBank/DDBJ whole genome shotgun (WGS) entry which is preliminary data.</text>
</comment>
<evidence type="ECO:0000313" key="2">
    <source>
        <dbReference type="Proteomes" id="UP001209878"/>
    </source>
</evidence>
<sequence length="175" mass="20114">MFPLGVLEVGTYLRMNVRANVRTCVRVRACMCVYVSSACYHCNETLGYVLCVRKRCGHGNIILNGVFKLLQRSCGWSSEPDESGRHQWINVKVPLYSLPVHSRLCVCLRALVLVVALAGCHSRATTTVAASGHQYRCCDSWARRCLRYFRVHVVRPFVRDRAKLTQWCLHDRRLW</sequence>
<accession>A0AAD9KJ21</accession>
<organism evidence="1 2">
    <name type="scientific">Ridgeia piscesae</name>
    <name type="common">Tubeworm</name>
    <dbReference type="NCBI Taxonomy" id="27915"/>
    <lineage>
        <taxon>Eukaryota</taxon>
        <taxon>Metazoa</taxon>
        <taxon>Spiralia</taxon>
        <taxon>Lophotrochozoa</taxon>
        <taxon>Annelida</taxon>
        <taxon>Polychaeta</taxon>
        <taxon>Sedentaria</taxon>
        <taxon>Canalipalpata</taxon>
        <taxon>Sabellida</taxon>
        <taxon>Siboglinidae</taxon>
        <taxon>Ridgeia</taxon>
    </lineage>
</organism>